<sequence length="235" mass="27850">MDIKKKVNGYFYRIYNRIFVPLQIRNHPKVFCIGMNKTGTTSFICAMKDLGYVVGDQAKGEQLLRDYRKNKFKRIIDYCRTAEVFQDVPFSLPKTYEYLDREFPKAKFILTVRDSSEQWYNSITKFHALRFGNGELPTSEQLKKADYIYPSYMWHLMQAICNSSEKNPYDKDLLMDAYDVYNSQVISYFDNRPKDFLLINLSNKDSYSKLVDFLGVSSPFKDFPWENKTNQFTKQ</sequence>
<name>A0A6N9NQG4_9FLAO</name>
<dbReference type="RefSeq" id="WP_160633598.1">
    <property type="nucleotide sequence ID" value="NZ_WWNE01000008.1"/>
</dbReference>
<accession>A0A6N9NQG4</accession>
<organism evidence="1 2">
    <name type="scientific">Acidiluteibacter ferrifornacis</name>
    <dbReference type="NCBI Taxonomy" id="2692424"/>
    <lineage>
        <taxon>Bacteria</taxon>
        <taxon>Pseudomonadati</taxon>
        <taxon>Bacteroidota</taxon>
        <taxon>Flavobacteriia</taxon>
        <taxon>Flavobacteriales</taxon>
        <taxon>Cryomorphaceae</taxon>
        <taxon>Acidiluteibacter</taxon>
    </lineage>
</organism>
<evidence type="ECO:0000313" key="2">
    <source>
        <dbReference type="Proteomes" id="UP000470771"/>
    </source>
</evidence>
<keyword evidence="2" id="KW-1185">Reference proteome</keyword>
<dbReference type="EMBL" id="WWNE01000008">
    <property type="protein sequence ID" value="NBG66645.1"/>
    <property type="molecule type" value="Genomic_DNA"/>
</dbReference>
<dbReference type="Gene3D" id="3.40.50.300">
    <property type="entry name" value="P-loop containing nucleotide triphosphate hydrolases"/>
    <property type="match status" value="1"/>
</dbReference>
<dbReference type="Proteomes" id="UP000470771">
    <property type="component" value="Unassembled WGS sequence"/>
</dbReference>
<dbReference type="InterPro" id="IPR027417">
    <property type="entry name" value="P-loop_NTPase"/>
</dbReference>
<dbReference type="Pfam" id="PF17784">
    <property type="entry name" value="Sulfotransfer_4"/>
    <property type="match status" value="1"/>
</dbReference>
<dbReference type="PANTHER" id="PTHR36978:SF4">
    <property type="entry name" value="P-LOOP CONTAINING NUCLEOSIDE TRIPHOSPHATE HYDROLASE PROTEIN"/>
    <property type="match status" value="1"/>
</dbReference>
<comment type="caution">
    <text evidence="1">The sequence shown here is derived from an EMBL/GenBank/DDBJ whole genome shotgun (WGS) entry which is preliminary data.</text>
</comment>
<proteinExistence type="predicted"/>
<evidence type="ECO:0008006" key="3">
    <source>
        <dbReference type="Google" id="ProtNLM"/>
    </source>
</evidence>
<protein>
    <recommendedName>
        <fullName evidence="3">Sulfotransferase domain-containing protein</fullName>
    </recommendedName>
</protein>
<reference evidence="1 2" key="1">
    <citation type="submission" date="2019-12" db="EMBL/GenBank/DDBJ databases">
        <authorList>
            <person name="Zhao J."/>
        </authorList>
    </citation>
    <scope>NUCLEOTIDE SEQUENCE [LARGE SCALE GENOMIC DNA]</scope>
    <source>
        <strain evidence="1 2">S-15</strain>
    </source>
</reference>
<dbReference type="InterPro" id="IPR040632">
    <property type="entry name" value="Sulfotransfer_4"/>
</dbReference>
<dbReference type="AlphaFoldDB" id="A0A6N9NQG4"/>
<dbReference type="PANTHER" id="PTHR36978">
    <property type="entry name" value="P-LOOP CONTAINING NUCLEOTIDE TRIPHOSPHATE HYDROLASE"/>
    <property type="match status" value="1"/>
</dbReference>
<gene>
    <name evidence="1" type="ORF">GQN54_11015</name>
</gene>
<evidence type="ECO:0000313" key="1">
    <source>
        <dbReference type="EMBL" id="NBG66645.1"/>
    </source>
</evidence>
<dbReference type="SUPFAM" id="SSF52540">
    <property type="entry name" value="P-loop containing nucleoside triphosphate hydrolases"/>
    <property type="match status" value="1"/>
</dbReference>